<dbReference type="GO" id="GO:0006629">
    <property type="term" value="P:lipid metabolic process"/>
    <property type="evidence" value="ECO:0007669"/>
    <property type="project" value="UniProtKB-KW"/>
</dbReference>
<evidence type="ECO:0000256" key="3">
    <source>
        <dbReference type="ARBA" id="ARBA00022729"/>
    </source>
</evidence>
<keyword evidence="2" id="KW-0964">Secreted</keyword>
<dbReference type="EMBL" id="ML769455">
    <property type="protein sequence ID" value="KAE9400562.1"/>
    <property type="molecule type" value="Genomic_DNA"/>
</dbReference>
<proteinExistence type="predicted"/>
<dbReference type="Gene3D" id="3.40.50.1820">
    <property type="entry name" value="alpha/beta hydrolase"/>
    <property type="match status" value="1"/>
</dbReference>
<dbReference type="GO" id="GO:0016787">
    <property type="term" value="F:hydrolase activity"/>
    <property type="evidence" value="ECO:0007669"/>
    <property type="project" value="UniProtKB-KW"/>
</dbReference>
<name>A0A6A4HNI9_9AGAR</name>
<feature type="domain" description="Lipase-like C-terminal" evidence="6">
    <location>
        <begin position="13"/>
        <end position="129"/>
    </location>
</feature>
<keyword evidence="3" id="KW-0732">Signal</keyword>
<dbReference type="AlphaFoldDB" id="A0A6A4HNI9"/>
<dbReference type="PANTHER" id="PTHR34043">
    <property type="entry name" value="ALPHA/BETA-HYDROLASES SUPERFAMILY PROTEIN"/>
    <property type="match status" value="1"/>
</dbReference>
<dbReference type="Pfam" id="PF24708">
    <property type="entry name" value="Lip_C"/>
    <property type="match status" value="1"/>
</dbReference>
<keyword evidence="8" id="KW-1185">Reference proteome</keyword>
<dbReference type="InterPro" id="IPR029058">
    <property type="entry name" value="AB_hydrolase_fold"/>
</dbReference>
<accession>A0A6A4HNI9</accession>
<gene>
    <name evidence="7" type="ORF">BT96DRAFT_965282</name>
</gene>
<protein>
    <submittedName>
        <fullName evidence="7">Alpha/beta-hydrolase</fullName>
    </submittedName>
</protein>
<evidence type="ECO:0000256" key="5">
    <source>
        <dbReference type="ARBA" id="ARBA00023098"/>
    </source>
</evidence>
<dbReference type="InterPro" id="IPR056304">
    <property type="entry name" value="Lip-like_C"/>
</dbReference>
<comment type="subcellular location">
    <subcellularLocation>
        <location evidence="1">Secreted</location>
    </subcellularLocation>
</comment>
<keyword evidence="5" id="KW-0443">Lipid metabolism</keyword>
<evidence type="ECO:0000256" key="1">
    <source>
        <dbReference type="ARBA" id="ARBA00004613"/>
    </source>
</evidence>
<evidence type="ECO:0000259" key="6">
    <source>
        <dbReference type="Pfam" id="PF24708"/>
    </source>
</evidence>
<dbReference type="GO" id="GO:0005576">
    <property type="term" value="C:extracellular region"/>
    <property type="evidence" value="ECO:0007669"/>
    <property type="project" value="UniProtKB-SubCell"/>
</dbReference>
<reference evidence="7" key="1">
    <citation type="journal article" date="2019" name="Environ. Microbiol.">
        <title>Fungal ecological strategies reflected in gene transcription - a case study of two litter decomposers.</title>
        <authorList>
            <person name="Barbi F."/>
            <person name="Kohler A."/>
            <person name="Barry K."/>
            <person name="Baskaran P."/>
            <person name="Daum C."/>
            <person name="Fauchery L."/>
            <person name="Ihrmark K."/>
            <person name="Kuo A."/>
            <person name="LaButti K."/>
            <person name="Lipzen A."/>
            <person name="Morin E."/>
            <person name="Grigoriev I.V."/>
            <person name="Henrissat B."/>
            <person name="Lindahl B."/>
            <person name="Martin F."/>
        </authorList>
    </citation>
    <scope>NUCLEOTIDE SEQUENCE</scope>
    <source>
        <strain evidence="7">JB14</strain>
    </source>
</reference>
<dbReference type="OrthoDB" id="206848at2759"/>
<evidence type="ECO:0000256" key="2">
    <source>
        <dbReference type="ARBA" id="ARBA00022525"/>
    </source>
</evidence>
<dbReference type="Proteomes" id="UP000799118">
    <property type="component" value="Unassembled WGS sequence"/>
</dbReference>
<organism evidence="7 8">
    <name type="scientific">Gymnopus androsaceus JB14</name>
    <dbReference type="NCBI Taxonomy" id="1447944"/>
    <lineage>
        <taxon>Eukaryota</taxon>
        <taxon>Fungi</taxon>
        <taxon>Dikarya</taxon>
        <taxon>Basidiomycota</taxon>
        <taxon>Agaricomycotina</taxon>
        <taxon>Agaricomycetes</taxon>
        <taxon>Agaricomycetidae</taxon>
        <taxon>Agaricales</taxon>
        <taxon>Marasmiineae</taxon>
        <taxon>Omphalotaceae</taxon>
        <taxon>Gymnopus</taxon>
    </lineage>
</organism>
<dbReference type="PANTHER" id="PTHR34043:SF3">
    <property type="entry name" value="ALPHA_BETA-HYDROLASES SUPERFAMILY PROTEIN"/>
    <property type="match status" value="1"/>
</dbReference>
<dbReference type="SUPFAM" id="SSF53474">
    <property type="entry name" value="alpha/beta-Hydrolases"/>
    <property type="match status" value="1"/>
</dbReference>
<sequence>MLESNTTPCRCLPLVIVEGFLGRTGSIVWGHFENYLNKDCLGCKRKIIFSSVGPVSSLHDRACELYYSLVGGTVDYGEEHSAVHGHAQYGRTTQGLYPQWSSENPLHFLGHSIGGPTIVKLQYLLKQGFFSSRAHPDWIRSVNTISSPFRGTQAVYILGECTESAPRVRSCSPGSIIARGIHIISYLSPILPRALDLHTESRRMSFHDINVLSLLKQLWKSDWAESFDCCPYDVSFTAADEREAIGEGEPYPGTFYRSCATYMTQKVGGGNAHSISFTSSMLLSPMLFMARAIGSFDFSTIRPVPSFLRSGDGKEQDLINRQNNLPEEYRANDGVVPLFSQWHPFPCSSTHCQHSKGPPAPGIWIVEQWNETTHLSLVPLWISSSPQKRYWLELGCWLRGIEMVKT</sequence>
<evidence type="ECO:0000313" key="7">
    <source>
        <dbReference type="EMBL" id="KAE9400562.1"/>
    </source>
</evidence>
<evidence type="ECO:0000256" key="4">
    <source>
        <dbReference type="ARBA" id="ARBA00022801"/>
    </source>
</evidence>
<keyword evidence="4" id="KW-0378">Hydrolase</keyword>
<evidence type="ECO:0000313" key="8">
    <source>
        <dbReference type="Proteomes" id="UP000799118"/>
    </source>
</evidence>